<evidence type="ECO:0000313" key="2">
    <source>
        <dbReference type="EMBL" id="CZR59377.1"/>
    </source>
</evidence>
<proteinExistence type="predicted"/>
<evidence type="ECO:0000256" key="1">
    <source>
        <dbReference type="SAM" id="MobiDB-lite"/>
    </source>
</evidence>
<feature type="compositionally biased region" description="Basic and acidic residues" evidence="1">
    <location>
        <begin position="301"/>
        <end position="312"/>
    </location>
</feature>
<organism evidence="2 3">
    <name type="scientific">Phialocephala subalpina</name>
    <dbReference type="NCBI Taxonomy" id="576137"/>
    <lineage>
        <taxon>Eukaryota</taxon>
        <taxon>Fungi</taxon>
        <taxon>Dikarya</taxon>
        <taxon>Ascomycota</taxon>
        <taxon>Pezizomycotina</taxon>
        <taxon>Leotiomycetes</taxon>
        <taxon>Helotiales</taxon>
        <taxon>Mollisiaceae</taxon>
        <taxon>Phialocephala</taxon>
        <taxon>Phialocephala fortinii species complex</taxon>
    </lineage>
</organism>
<sequence length="605" mass="68254">MVFGSSTHDPNRKLFDNFDPNAAPKGTFSNPFFFEPGAAPPRPPPAHSLGEQGHAPVSDFGGFGSRAVTQTILPSVDTVEPSKQSTVPDETLGGTWELEPPPPLSPPPQPSLPPLRPFPFEAMDNLMRQLREEEERKVRRTPEEVLAEEAAGKTMVEEQWRLKREREKNVWSSCHLFSDGTGMSMSGPIVRDEVTGEVRYEEWPKVETGGEGEKVVEEAESGSTGNEKLVTAWPEDTEEEKKSILAQKATNPFDDAPNSNPLLPTERKKHQEDAKLAQLRLQRHLQLAKLFPPPRNQLRSSKGEDAEQKVENTDEEKMEGEKKEKRRQFIRKRVAQIDYESNLPSPGEGIAETSLPISRNPYINDMKNAEFEKENKSIVQQGIALDEQSPSGIANIQPPEESVYEKEERSPKSPKNPFNLPNPFTLSARKQMQQLEVARNEDEEENESKLAWERWQQLEIRRQQHQNIDEQTLSGTTMVAAVIDKLPHPLDGIPSLEEAEQEKKRLSKQRLEDHFNPEVAESGRASLALKRSSAHRSKYQFEADSEDDEGEKDNGETILGLQELVKGRGNETEGCSGFCSYPLRLKNGDVDEKIKIARARLDRIR</sequence>
<dbReference type="AlphaFoldDB" id="A0A1L7X306"/>
<protein>
    <submittedName>
        <fullName evidence="2">Uncharacterized protein</fullName>
    </submittedName>
</protein>
<accession>A0A1L7X306</accession>
<feature type="region of interest" description="Disordered" evidence="1">
    <location>
        <begin position="1"/>
        <end position="119"/>
    </location>
</feature>
<keyword evidence="3" id="KW-1185">Reference proteome</keyword>
<evidence type="ECO:0000313" key="3">
    <source>
        <dbReference type="Proteomes" id="UP000184330"/>
    </source>
</evidence>
<feature type="compositionally biased region" description="Basic and acidic residues" evidence="1">
    <location>
        <begin position="501"/>
        <end position="516"/>
    </location>
</feature>
<gene>
    <name evidence="2" type="ORF">PAC_09269</name>
</gene>
<feature type="region of interest" description="Disordered" evidence="1">
    <location>
        <begin position="287"/>
        <end position="327"/>
    </location>
</feature>
<dbReference type="EMBL" id="FJOG01000013">
    <property type="protein sequence ID" value="CZR59377.1"/>
    <property type="molecule type" value="Genomic_DNA"/>
</dbReference>
<name>A0A1L7X306_9HELO</name>
<reference evidence="2 3" key="1">
    <citation type="submission" date="2016-03" db="EMBL/GenBank/DDBJ databases">
        <authorList>
            <person name="Ploux O."/>
        </authorList>
    </citation>
    <scope>NUCLEOTIDE SEQUENCE [LARGE SCALE GENOMIC DNA]</scope>
    <source>
        <strain evidence="2 3">UAMH 11012</strain>
    </source>
</reference>
<feature type="region of interest" description="Disordered" evidence="1">
    <location>
        <begin position="491"/>
        <end position="558"/>
    </location>
</feature>
<feature type="region of interest" description="Disordered" evidence="1">
    <location>
        <begin position="373"/>
        <end position="424"/>
    </location>
</feature>
<feature type="region of interest" description="Disordered" evidence="1">
    <location>
        <begin position="201"/>
        <end position="273"/>
    </location>
</feature>
<dbReference type="OrthoDB" id="10527549at2759"/>
<dbReference type="Proteomes" id="UP000184330">
    <property type="component" value="Unassembled WGS sequence"/>
</dbReference>
<feature type="compositionally biased region" description="Pro residues" evidence="1">
    <location>
        <begin position="99"/>
        <end position="117"/>
    </location>
</feature>